<dbReference type="InterPro" id="IPR036236">
    <property type="entry name" value="Znf_C2H2_sf"/>
</dbReference>
<sequence>MDKKMILPLPKSPKEMAENRGRATLSCNQFSLLPSIRNLVNYTDTDNFDDTPRTLPPITKLSISPPLTIADEKKVKAENKIDTSDAIFRPRAHSDSSCSSTDSLSELDFKQLQEKLLHDRPEPGYIHEWNQKQGRGARYKKKIHCKKCHICGKEFSRPSTLKTHIVVHSQAKPFKCTYLDCNKSYNVKSNLRRHEKKHKCHKC</sequence>
<dbReference type="GO" id="GO:0000981">
    <property type="term" value="F:DNA-binding transcription factor activity, RNA polymerase II-specific"/>
    <property type="evidence" value="ECO:0007669"/>
    <property type="project" value="TreeGrafter"/>
</dbReference>
<protein>
    <submittedName>
        <fullName evidence="7">KLLA0F22319p</fullName>
    </submittedName>
</protein>
<dbReference type="Proteomes" id="UP000000598">
    <property type="component" value="Chromosome F"/>
</dbReference>
<keyword evidence="1" id="KW-0479">Metal-binding</keyword>
<dbReference type="AlphaFoldDB" id="Q6CJ12"/>
<evidence type="ECO:0000256" key="4">
    <source>
        <dbReference type="ARBA" id="ARBA00022833"/>
    </source>
</evidence>
<keyword evidence="3 5" id="KW-0863">Zinc-finger</keyword>
<evidence type="ECO:0000256" key="1">
    <source>
        <dbReference type="ARBA" id="ARBA00022723"/>
    </source>
</evidence>
<feature type="domain" description="C2H2-type" evidence="6">
    <location>
        <begin position="174"/>
        <end position="203"/>
    </location>
</feature>
<keyword evidence="4" id="KW-0862">Zinc</keyword>
<evidence type="ECO:0000256" key="3">
    <source>
        <dbReference type="ARBA" id="ARBA00022771"/>
    </source>
</evidence>
<dbReference type="RefSeq" id="XP_456077.1">
    <property type="nucleotide sequence ID" value="XM_456077.1"/>
</dbReference>
<dbReference type="PaxDb" id="284590-Q6CJ12"/>
<dbReference type="PANTHER" id="PTHR24409:SF295">
    <property type="entry name" value="AZ2-RELATED"/>
    <property type="match status" value="1"/>
</dbReference>
<dbReference type="GO" id="GO:0000977">
    <property type="term" value="F:RNA polymerase II transcription regulatory region sequence-specific DNA binding"/>
    <property type="evidence" value="ECO:0007669"/>
    <property type="project" value="TreeGrafter"/>
</dbReference>
<dbReference type="eggNOG" id="KOG1721">
    <property type="taxonomic scope" value="Eukaryota"/>
</dbReference>
<organism evidence="7 8">
    <name type="scientific">Kluyveromyces lactis (strain ATCC 8585 / CBS 2359 / DSM 70799 / NBRC 1267 / NRRL Y-1140 / WM37)</name>
    <name type="common">Yeast</name>
    <name type="synonym">Candida sphaerica</name>
    <dbReference type="NCBI Taxonomy" id="284590"/>
    <lineage>
        <taxon>Eukaryota</taxon>
        <taxon>Fungi</taxon>
        <taxon>Dikarya</taxon>
        <taxon>Ascomycota</taxon>
        <taxon>Saccharomycotina</taxon>
        <taxon>Saccharomycetes</taxon>
        <taxon>Saccharomycetales</taxon>
        <taxon>Saccharomycetaceae</taxon>
        <taxon>Kluyveromyces</taxon>
    </lineage>
</organism>
<dbReference type="HOGENOM" id="CLU_1349117_0_0_1"/>
<dbReference type="GeneID" id="2895387"/>
<dbReference type="InterPro" id="IPR013087">
    <property type="entry name" value="Znf_C2H2_type"/>
</dbReference>
<evidence type="ECO:0000259" key="6">
    <source>
        <dbReference type="PROSITE" id="PS50157"/>
    </source>
</evidence>
<dbReference type="SUPFAM" id="SSF57667">
    <property type="entry name" value="beta-beta-alpha zinc fingers"/>
    <property type="match status" value="1"/>
</dbReference>
<dbReference type="PROSITE" id="PS00028">
    <property type="entry name" value="ZINC_FINGER_C2H2_1"/>
    <property type="match status" value="2"/>
</dbReference>
<dbReference type="Pfam" id="PF00096">
    <property type="entry name" value="zf-C2H2"/>
    <property type="match status" value="2"/>
</dbReference>
<evidence type="ECO:0000256" key="5">
    <source>
        <dbReference type="PROSITE-ProRule" id="PRU00042"/>
    </source>
</evidence>
<keyword evidence="2" id="KW-0677">Repeat</keyword>
<feature type="domain" description="C2H2-type" evidence="6">
    <location>
        <begin position="146"/>
        <end position="173"/>
    </location>
</feature>
<dbReference type="EMBL" id="CR382126">
    <property type="protein sequence ID" value="CAG98785.1"/>
    <property type="molecule type" value="Genomic_DNA"/>
</dbReference>
<name>Q6CJ12_KLULA</name>
<dbReference type="PROSITE" id="PS50157">
    <property type="entry name" value="ZINC_FINGER_C2H2_2"/>
    <property type="match status" value="2"/>
</dbReference>
<dbReference type="InParanoid" id="Q6CJ12"/>
<proteinExistence type="predicted"/>
<dbReference type="SMART" id="SM00355">
    <property type="entry name" value="ZnF_C2H2"/>
    <property type="match status" value="2"/>
</dbReference>
<dbReference type="GO" id="GO:0008270">
    <property type="term" value="F:zinc ion binding"/>
    <property type="evidence" value="ECO:0007669"/>
    <property type="project" value="UniProtKB-KW"/>
</dbReference>
<dbReference type="Gene3D" id="3.30.160.60">
    <property type="entry name" value="Classic Zinc Finger"/>
    <property type="match status" value="2"/>
</dbReference>
<dbReference type="GO" id="GO:0005634">
    <property type="term" value="C:nucleus"/>
    <property type="evidence" value="ECO:0007669"/>
    <property type="project" value="TreeGrafter"/>
</dbReference>
<accession>Q6CJ12</accession>
<dbReference type="PANTHER" id="PTHR24409">
    <property type="entry name" value="ZINC FINGER PROTEIN 142"/>
    <property type="match status" value="1"/>
</dbReference>
<evidence type="ECO:0000313" key="7">
    <source>
        <dbReference type="EMBL" id="CAG98785.1"/>
    </source>
</evidence>
<dbReference type="KEGG" id="kla:KLLA0_F22319g"/>
<evidence type="ECO:0000313" key="8">
    <source>
        <dbReference type="Proteomes" id="UP000000598"/>
    </source>
</evidence>
<gene>
    <name evidence="7" type="ORF">KLLA0_F22319g</name>
</gene>
<evidence type="ECO:0000256" key="2">
    <source>
        <dbReference type="ARBA" id="ARBA00022737"/>
    </source>
</evidence>
<reference evidence="7 8" key="1">
    <citation type="journal article" date="2004" name="Nature">
        <title>Genome evolution in yeasts.</title>
        <authorList>
            <consortium name="Genolevures"/>
            <person name="Dujon B."/>
            <person name="Sherman D."/>
            <person name="Fischer G."/>
            <person name="Durrens P."/>
            <person name="Casaregola S."/>
            <person name="Lafontaine I."/>
            <person name="de Montigny J."/>
            <person name="Marck C."/>
            <person name="Neuveglise C."/>
            <person name="Talla E."/>
            <person name="Goffard N."/>
            <person name="Frangeul L."/>
            <person name="Aigle M."/>
            <person name="Anthouard V."/>
            <person name="Babour A."/>
            <person name="Barbe V."/>
            <person name="Barnay S."/>
            <person name="Blanchin S."/>
            <person name="Beckerich J.M."/>
            <person name="Beyne E."/>
            <person name="Bleykasten C."/>
            <person name="Boisrame A."/>
            <person name="Boyer J."/>
            <person name="Cattolico L."/>
            <person name="Confanioleri F."/>
            <person name="de Daruvar A."/>
            <person name="Despons L."/>
            <person name="Fabre E."/>
            <person name="Fairhead C."/>
            <person name="Ferry-Dumazet H."/>
            <person name="Groppi A."/>
            <person name="Hantraye F."/>
            <person name="Hennequin C."/>
            <person name="Jauniaux N."/>
            <person name="Joyet P."/>
            <person name="Kachouri R."/>
            <person name="Kerrest A."/>
            <person name="Koszul R."/>
            <person name="Lemaire M."/>
            <person name="Lesur I."/>
            <person name="Ma L."/>
            <person name="Muller H."/>
            <person name="Nicaud J.M."/>
            <person name="Nikolski M."/>
            <person name="Oztas S."/>
            <person name="Ozier-Kalogeropoulos O."/>
            <person name="Pellenz S."/>
            <person name="Potier S."/>
            <person name="Richard G.F."/>
            <person name="Straub M.L."/>
            <person name="Suleau A."/>
            <person name="Swennene D."/>
            <person name="Tekaia F."/>
            <person name="Wesolowski-Louvel M."/>
            <person name="Westhof E."/>
            <person name="Wirth B."/>
            <person name="Zeniou-Meyer M."/>
            <person name="Zivanovic I."/>
            <person name="Bolotin-Fukuhara M."/>
            <person name="Thierry A."/>
            <person name="Bouchier C."/>
            <person name="Caudron B."/>
            <person name="Scarpelli C."/>
            <person name="Gaillardin C."/>
            <person name="Weissenbach J."/>
            <person name="Wincker P."/>
            <person name="Souciet J.L."/>
        </authorList>
    </citation>
    <scope>NUCLEOTIDE SEQUENCE [LARGE SCALE GENOMIC DNA]</scope>
    <source>
        <strain evidence="8">ATCC 8585 / CBS 2359 / DSM 70799 / NBRC 1267 / NRRL Y-1140 / WM37</strain>
    </source>
</reference>
<keyword evidence="8" id="KW-1185">Reference proteome</keyword>